<accession>A0A3E1KB90</accession>
<dbReference type="EMBL" id="QUZK01000016">
    <property type="protein sequence ID" value="RFF31768.1"/>
    <property type="molecule type" value="Genomic_DNA"/>
</dbReference>
<sequence>MRIIKLLSLYSLVLFSQVSHAVEAPPGLIPPSLNPGDDFYIIFAGSDTVDGAQTSATYAAYAANVKSNDPDTDSVNGWITLFGHDDSTLVTQSAFPDPQLPIYNTNGDRVADNVAGLFSVAHYNAIGYDESGTAASSFIWTGFNSGGFPTLVGDDSLGGNDAQTDGCLVGSPDEPNILWATSTLAGSSGCTGASYGLYVVSPVLSVPAPVISIAPGTLDFGELALGSTSGEITVTLSNSGNTDWDISTIEAATAPFAATGGSCGPTPITIAVGGACTLTFTFTPDARGETSQMLSIVSNAPSSPSTLTLQGIGLSGLSVPTLNQYAMLLLALMIFGMAGLTMRRSA</sequence>
<dbReference type="Gene3D" id="2.60.40.10">
    <property type="entry name" value="Immunoglobulins"/>
    <property type="match status" value="1"/>
</dbReference>
<keyword evidence="7" id="KW-0732">Signal</keyword>
<organism evidence="9 10">
    <name type="scientific">Wenzhouxiangella sediminis</name>
    <dbReference type="NCBI Taxonomy" id="1792836"/>
    <lineage>
        <taxon>Bacteria</taxon>
        <taxon>Pseudomonadati</taxon>
        <taxon>Pseudomonadota</taxon>
        <taxon>Gammaproteobacteria</taxon>
        <taxon>Chromatiales</taxon>
        <taxon>Wenzhouxiangellaceae</taxon>
        <taxon>Wenzhouxiangella</taxon>
    </lineage>
</organism>
<gene>
    <name evidence="9" type="ORF">DZC52_03730</name>
</gene>
<keyword evidence="4" id="KW-0969">Cilium</keyword>
<keyword evidence="6" id="KW-0472">Membrane</keyword>
<dbReference type="NCBIfam" id="NF012200">
    <property type="entry name" value="choice_anch_D"/>
    <property type="match status" value="1"/>
</dbReference>
<dbReference type="OrthoDB" id="6197493at2"/>
<feature type="chain" id="PRO_5017660288" evidence="7">
    <location>
        <begin position="22"/>
        <end position="346"/>
    </location>
</feature>
<proteinExistence type="predicted"/>
<dbReference type="RefSeq" id="WP_116649780.1">
    <property type="nucleotide sequence ID" value="NZ_QUZK01000016.1"/>
</dbReference>
<comment type="caution">
    <text evidence="9">The sequence shown here is derived from an EMBL/GenBank/DDBJ whole genome shotgun (WGS) entry which is preliminary data.</text>
</comment>
<dbReference type="Proteomes" id="UP000260351">
    <property type="component" value="Unassembled WGS sequence"/>
</dbReference>
<protein>
    <submittedName>
        <fullName evidence="9">IPTL-CTERM sorting domain-containing protein</fullName>
    </submittedName>
</protein>
<evidence type="ECO:0000313" key="9">
    <source>
        <dbReference type="EMBL" id="RFF31768.1"/>
    </source>
</evidence>
<evidence type="ECO:0000256" key="2">
    <source>
        <dbReference type="ARBA" id="ARBA00004496"/>
    </source>
</evidence>
<evidence type="ECO:0000259" key="8">
    <source>
        <dbReference type="Pfam" id="PF22544"/>
    </source>
</evidence>
<evidence type="ECO:0000256" key="1">
    <source>
        <dbReference type="ARBA" id="ARBA00004138"/>
    </source>
</evidence>
<feature type="transmembrane region" description="Helical" evidence="6">
    <location>
        <begin position="325"/>
        <end position="342"/>
    </location>
</feature>
<keyword evidence="10" id="KW-1185">Reference proteome</keyword>
<evidence type="ECO:0000313" key="10">
    <source>
        <dbReference type="Proteomes" id="UP000260351"/>
    </source>
</evidence>
<keyword evidence="5" id="KW-0966">Cell projection</keyword>
<comment type="subcellular location">
    <subcellularLocation>
        <location evidence="1">Cell projection</location>
        <location evidence="1">Cilium</location>
    </subcellularLocation>
    <subcellularLocation>
        <location evidence="2">Cytoplasm</location>
    </subcellularLocation>
</comment>
<keyword evidence="6" id="KW-0812">Transmembrane</keyword>
<feature type="domain" description="HYDIN/VesB/CFA65-like Ig-like" evidence="8">
    <location>
        <begin position="209"/>
        <end position="311"/>
    </location>
</feature>
<name>A0A3E1KB90_9GAMM</name>
<dbReference type="Pfam" id="PF22544">
    <property type="entry name" value="HYDIN_VesB_CFA65-like_Ig"/>
    <property type="match status" value="1"/>
</dbReference>
<evidence type="ECO:0000256" key="3">
    <source>
        <dbReference type="ARBA" id="ARBA00022490"/>
    </source>
</evidence>
<dbReference type="AlphaFoldDB" id="A0A3E1KB90"/>
<dbReference type="NCBIfam" id="TIGR04174">
    <property type="entry name" value="IPTL_CTERM"/>
    <property type="match status" value="1"/>
</dbReference>
<evidence type="ECO:0000256" key="4">
    <source>
        <dbReference type="ARBA" id="ARBA00023069"/>
    </source>
</evidence>
<evidence type="ECO:0000256" key="7">
    <source>
        <dbReference type="SAM" id="SignalP"/>
    </source>
</evidence>
<keyword evidence="3" id="KW-0963">Cytoplasm</keyword>
<evidence type="ECO:0000256" key="5">
    <source>
        <dbReference type="ARBA" id="ARBA00023273"/>
    </source>
</evidence>
<keyword evidence="6" id="KW-1133">Transmembrane helix</keyword>
<reference evidence="9 10" key="1">
    <citation type="submission" date="2018-08" db="EMBL/GenBank/DDBJ databases">
        <title>Wenzhouxiangella salilacus sp. nov., a novel bacterium isolated from a saline lake in Xinjiang Province, China.</title>
        <authorList>
            <person name="Han S."/>
        </authorList>
    </citation>
    <scope>NUCLEOTIDE SEQUENCE [LARGE SCALE GENOMIC DNA]</scope>
    <source>
        <strain evidence="9 10">XDB06</strain>
    </source>
</reference>
<dbReference type="GO" id="GO:0005737">
    <property type="term" value="C:cytoplasm"/>
    <property type="evidence" value="ECO:0007669"/>
    <property type="project" value="UniProtKB-SubCell"/>
</dbReference>
<evidence type="ECO:0000256" key="6">
    <source>
        <dbReference type="SAM" id="Phobius"/>
    </source>
</evidence>
<feature type="signal peptide" evidence="7">
    <location>
        <begin position="1"/>
        <end position="21"/>
    </location>
</feature>
<dbReference type="InterPro" id="IPR053879">
    <property type="entry name" value="HYDIN_VesB_CFA65-like_Ig"/>
</dbReference>
<dbReference type="InterPro" id="IPR026442">
    <property type="entry name" value="IPTL_CTERM"/>
</dbReference>
<dbReference type="InterPro" id="IPR013783">
    <property type="entry name" value="Ig-like_fold"/>
</dbReference>